<name>A0ABT1JP45_ACTCY</name>
<dbReference type="InterPro" id="IPR050091">
    <property type="entry name" value="PKS_NRPS_Biosynth_Enz"/>
</dbReference>
<reference evidence="3 4" key="1">
    <citation type="submission" date="2013-07" db="EMBL/GenBank/DDBJ databases">
        <authorList>
            <consortium name="DOE Joint Genome Institute"/>
            <person name="Reeve W."/>
            <person name="Huntemann M."/>
            <person name="Han J."/>
            <person name="Chen A."/>
            <person name="Kyrpides N."/>
            <person name="Mavromatis K."/>
            <person name="Markowitz V."/>
            <person name="Palaniappan K."/>
            <person name="Ivanova N."/>
            <person name="Schaumberg A."/>
            <person name="Pati A."/>
            <person name="Liolios K."/>
            <person name="Nordberg H.P."/>
            <person name="Cantor M.N."/>
            <person name="Hua S.X."/>
            <person name="Woyke T."/>
        </authorList>
    </citation>
    <scope>NUCLEOTIDE SEQUENCE [LARGE SCALE GENOMIC DNA]</scope>
    <source>
        <strain evidence="3 4">DSM 43889</strain>
    </source>
</reference>
<evidence type="ECO:0000259" key="2">
    <source>
        <dbReference type="SMART" id="SM00822"/>
    </source>
</evidence>
<comment type="caution">
    <text evidence="3">The sequence shown here is derived from an EMBL/GenBank/DDBJ whole genome shotgun (WGS) entry which is preliminary data.</text>
</comment>
<keyword evidence="1" id="KW-0808">Transferase</keyword>
<proteinExistence type="predicted"/>
<gene>
    <name evidence="3" type="ORF">G443_004554</name>
</gene>
<dbReference type="Pfam" id="PF08659">
    <property type="entry name" value="KR"/>
    <property type="match status" value="1"/>
</dbReference>
<dbReference type="Gene3D" id="3.40.50.720">
    <property type="entry name" value="NAD(P)-binding Rossmann-like Domain"/>
    <property type="match status" value="1"/>
</dbReference>
<dbReference type="InterPro" id="IPR057326">
    <property type="entry name" value="KR_dom"/>
</dbReference>
<dbReference type="InterPro" id="IPR036291">
    <property type="entry name" value="NAD(P)-bd_dom_sf"/>
</dbReference>
<feature type="domain" description="Ketoreductase" evidence="2">
    <location>
        <begin position="156"/>
        <end position="383"/>
    </location>
</feature>
<evidence type="ECO:0000313" key="3">
    <source>
        <dbReference type="EMBL" id="MCP2334284.1"/>
    </source>
</evidence>
<dbReference type="EMBL" id="AUBJ02000001">
    <property type="protein sequence ID" value="MCP2334284.1"/>
    <property type="molecule type" value="Genomic_DNA"/>
</dbReference>
<dbReference type="SMART" id="SM00822">
    <property type="entry name" value="PKS_KR"/>
    <property type="match status" value="1"/>
</dbReference>
<sequence>MVDDVPETASAAILLGALTEDTSPTRARAVSRAALAAARRLAPRATERGGLLVTVQDTGGDFGLDGGDPARAWLGGLAALARTAAREWPLASVRALDCARGGRGPEQIAEVLVTELTVGGATPAVGLRADGSRVVPVPVPAAVVPDVDQSRVGPGSVIVVTGGARGVTAAAMRAMAEEHQPYLALIGRTELVEEPPGLDGATEEADLVRSLASSWGDRADGPPSPAELAAEARRVLAVREIRATLDDLRALGSPVRYLSVDVRDEAAVAAALDEVRRDWGPITGLVHGAGTLADRLLADKTDEQFDRVLDTKVGGLRALLTATEDDPVELLCVFSSVAGCFGNAGQADYAMANEVLDLVASSQRITRPDCLVRSLAWGPWHGGMVGPALAERFERAGVPLIPLGAGATAFTEEVTGSGAATRVVLVAPGTLAAFGVDAAPDEHAAGR</sequence>
<protein>
    <submittedName>
        <fullName evidence="3">KR domain-containing protein</fullName>
    </submittedName>
</protein>
<accession>A0ABT1JP45</accession>
<keyword evidence="4" id="KW-1185">Reference proteome</keyword>
<reference evidence="3 4" key="2">
    <citation type="submission" date="2022-06" db="EMBL/GenBank/DDBJ databases">
        <title>Genomic Encyclopedia of Type Strains, Phase I: the one thousand microbial genomes (KMG-I) project.</title>
        <authorList>
            <person name="Kyrpides N."/>
        </authorList>
    </citation>
    <scope>NUCLEOTIDE SEQUENCE [LARGE SCALE GENOMIC DNA]</scope>
    <source>
        <strain evidence="3 4">DSM 43889</strain>
    </source>
</reference>
<organism evidence="3 4">
    <name type="scientific">Actinoalloteichus caeruleus DSM 43889</name>
    <dbReference type="NCBI Taxonomy" id="1120930"/>
    <lineage>
        <taxon>Bacteria</taxon>
        <taxon>Bacillati</taxon>
        <taxon>Actinomycetota</taxon>
        <taxon>Actinomycetes</taxon>
        <taxon>Pseudonocardiales</taxon>
        <taxon>Pseudonocardiaceae</taxon>
        <taxon>Actinoalloteichus</taxon>
        <taxon>Actinoalloteichus cyanogriseus</taxon>
    </lineage>
</organism>
<evidence type="ECO:0000256" key="1">
    <source>
        <dbReference type="ARBA" id="ARBA00022679"/>
    </source>
</evidence>
<dbReference type="PANTHER" id="PTHR43775">
    <property type="entry name" value="FATTY ACID SYNTHASE"/>
    <property type="match status" value="1"/>
</dbReference>
<dbReference type="InterPro" id="IPR013968">
    <property type="entry name" value="PKS_KR"/>
</dbReference>
<evidence type="ECO:0000313" key="4">
    <source>
        <dbReference type="Proteomes" id="UP000791080"/>
    </source>
</evidence>
<dbReference type="PANTHER" id="PTHR43775:SF51">
    <property type="entry name" value="INACTIVE PHENOLPHTHIOCEROL SYNTHESIS POLYKETIDE SYNTHASE TYPE I PKS1-RELATED"/>
    <property type="match status" value="1"/>
</dbReference>
<dbReference type="SUPFAM" id="SSF51735">
    <property type="entry name" value="NAD(P)-binding Rossmann-fold domains"/>
    <property type="match status" value="1"/>
</dbReference>
<dbReference type="Proteomes" id="UP000791080">
    <property type="component" value="Unassembled WGS sequence"/>
</dbReference>